<evidence type="ECO:0000313" key="2">
    <source>
        <dbReference type="EMBL" id="AZA13274.1"/>
    </source>
</evidence>
<evidence type="ECO:0000313" key="3">
    <source>
        <dbReference type="Proteomes" id="UP000269019"/>
    </source>
</evidence>
<dbReference type="AlphaFoldDB" id="A0A3G6JB55"/>
<reference evidence="2 3" key="1">
    <citation type="submission" date="2018-11" db="EMBL/GenBank/DDBJ databases">
        <authorList>
            <person name="Kleinhagauer T."/>
            <person name="Glaeser S.P."/>
            <person name="Spergser J."/>
            <person name="Ruckert C."/>
            <person name="Kaempfer P."/>
            <person name="Busse H.-J."/>
        </authorList>
    </citation>
    <scope>NUCLEOTIDE SEQUENCE [LARGE SCALE GENOMIC DNA]</scope>
    <source>
        <strain evidence="2 3">200CH</strain>
    </source>
</reference>
<dbReference type="KEGG" id="ccho:CCHOA_04325"/>
<sequence>MTNSHELGADNIAKFDDDNEHTATAQDTEKSKKSSLLGKVSSAIGATAEQVKDQVTGIFTKDDDTTDNEMNRKIYAALDANERAEMSNEIQRNVAEALGTDARHLKKRAGVGGRFVIHILTKAAEIQQSAVEQTIDWLRAKNPTATPEELQDKLDNWFQGLSVTSGGAAGMASAVPGIGLATGTAAIAAESVLFLDLATLYTLGSAYLRGADLSIPERRQAFVLLTLAGTQGTAIVDAAVGDIVGGDGTRSAMSVVTGISKMNAAKAGSMNNKLVQTIGKVGLKKLLPASIGKLLPFGLGAAIGAGASWKLSSNVIKHTDQALGTLPAQFPTPAPTSVPDTPEIVKQFEKARKKVADES</sequence>
<evidence type="ECO:0000256" key="1">
    <source>
        <dbReference type="SAM" id="MobiDB-lite"/>
    </source>
</evidence>
<feature type="region of interest" description="Disordered" evidence="1">
    <location>
        <begin position="1"/>
        <end position="36"/>
    </location>
</feature>
<gene>
    <name evidence="2" type="ORF">CCHOA_04325</name>
</gene>
<organism evidence="2 3">
    <name type="scientific">Corynebacterium choanae</name>
    <dbReference type="NCBI Taxonomy" id="1862358"/>
    <lineage>
        <taxon>Bacteria</taxon>
        <taxon>Bacillati</taxon>
        <taxon>Actinomycetota</taxon>
        <taxon>Actinomycetes</taxon>
        <taxon>Mycobacteriales</taxon>
        <taxon>Corynebacteriaceae</taxon>
        <taxon>Corynebacterium</taxon>
    </lineage>
</organism>
<dbReference type="Proteomes" id="UP000269019">
    <property type="component" value="Chromosome"/>
</dbReference>
<protein>
    <recommendedName>
        <fullName evidence="4">EcsC protein family protein</fullName>
    </recommendedName>
</protein>
<dbReference type="RefSeq" id="WP_123927156.1">
    <property type="nucleotide sequence ID" value="NZ_CP033896.1"/>
</dbReference>
<dbReference type="EMBL" id="CP033896">
    <property type="protein sequence ID" value="AZA13274.1"/>
    <property type="molecule type" value="Genomic_DNA"/>
</dbReference>
<keyword evidence="3" id="KW-1185">Reference proteome</keyword>
<name>A0A3G6JB55_9CORY</name>
<accession>A0A3G6JB55</accession>
<proteinExistence type="predicted"/>
<dbReference type="OrthoDB" id="4422408at2"/>
<evidence type="ECO:0008006" key="4">
    <source>
        <dbReference type="Google" id="ProtNLM"/>
    </source>
</evidence>